<gene>
    <name evidence="2" type="ORF">ABT39_MTgene2045</name>
</gene>
<reference evidence="2" key="1">
    <citation type="journal article" date="2015" name="Genome Biol. Evol.">
        <title>Organellar Genomes of White Spruce (Picea glauca): Assembly and Annotation.</title>
        <authorList>
            <person name="Jackman S.D."/>
            <person name="Warren R.L."/>
            <person name="Gibb E.A."/>
            <person name="Vandervalk B.P."/>
            <person name="Mohamadi H."/>
            <person name="Chu J."/>
            <person name="Raymond A."/>
            <person name="Pleasance S."/>
            <person name="Coope R."/>
            <person name="Wildung M.R."/>
            <person name="Ritland C.E."/>
            <person name="Bousquet J."/>
            <person name="Jones S.J."/>
            <person name="Bohlmann J."/>
            <person name="Birol I."/>
        </authorList>
    </citation>
    <scope>NUCLEOTIDE SEQUENCE [LARGE SCALE GENOMIC DNA]</scope>
    <source>
        <tissue evidence="2">Flushing bud</tissue>
    </source>
</reference>
<evidence type="ECO:0000256" key="1">
    <source>
        <dbReference type="SAM" id="MobiDB-lite"/>
    </source>
</evidence>
<organism evidence="2">
    <name type="scientific">Picea glauca</name>
    <name type="common">White spruce</name>
    <name type="synonym">Pinus glauca</name>
    <dbReference type="NCBI Taxonomy" id="3330"/>
    <lineage>
        <taxon>Eukaryota</taxon>
        <taxon>Viridiplantae</taxon>
        <taxon>Streptophyta</taxon>
        <taxon>Embryophyta</taxon>
        <taxon>Tracheophyta</taxon>
        <taxon>Spermatophyta</taxon>
        <taxon>Pinopsida</taxon>
        <taxon>Pinidae</taxon>
        <taxon>Conifers I</taxon>
        <taxon>Pinales</taxon>
        <taxon>Pinaceae</taxon>
        <taxon>Picea</taxon>
    </lineage>
</organism>
<dbReference type="EMBL" id="LKAM01000014">
    <property type="protein sequence ID" value="KUM45942.1"/>
    <property type="molecule type" value="Genomic_DNA"/>
</dbReference>
<keyword evidence="2" id="KW-0496">Mitochondrion</keyword>
<sequence length="77" mass="8455">MQANGVACIPVAPRLGRGGAHGLDWPSPPCLPLLGLTPISPLVWRQKMKLLQPPRRRRSGQEQRRLGFTATNAEFVS</sequence>
<dbReference type="AlphaFoldDB" id="A0A101LV58"/>
<accession>A0A101LV58</accession>
<geneLocation type="mitochondrion" evidence="2"/>
<name>A0A101LV58_PICGL</name>
<feature type="region of interest" description="Disordered" evidence="1">
    <location>
        <begin position="51"/>
        <end position="77"/>
    </location>
</feature>
<evidence type="ECO:0000313" key="2">
    <source>
        <dbReference type="EMBL" id="KUM45942.1"/>
    </source>
</evidence>
<comment type="caution">
    <text evidence="2">The sequence shown here is derived from an EMBL/GenBank/DDBJ whole genome shotgun (WGS) entry which is preliminary data.</text>
</comment>
<proteinExistence type="predicted"/>
<protein>
    <submittedName>
        <fullName evidence="2">Uncharacterized protein</fullName>
    </submittedName>
</protein>